<name>L8E922_HUMAN</name>
<dbReference type="ChiTaRS" id="USO1">
    <property type="organism name" value="human"/>
</dbReference>
<sequence length="42" mass="5135">MFHFLQDKLQKILEKKSSWSKAYVPFCWAFRFISMITHLRAT</sequence>
<protein>
    <submittedName>
        <fullName evidence="1">Alternative protein USO1</fullName>
    </submittedName>
</protein>
<proteinExistence type="predicted"/>
<dbReference type="EMBL" id="HF583734">
    <property type="protein sequence ID" value="CCQ43231.1"/>
    <property type="molecule type" value="Genomic_DNA"/>
</dbReference>
<dbReference type="AlphaFoldDB" id="L8E922"/>
<dbReference type="OrthoDB" id="198977at2759"/>
<accession>L8E922</accession>
<evidence type="ECO:0000313" key="1">
    <source>
        <dbReference type="EMBL" id="CCQ43231.1"/>
    </source>
</evidence>
<reference evidence="1" key="1">
    <citation type="journal article" date="2013" name="PLoS ONE">
        <title>Direct detection of alternative open reading frames translation products in human significantly expands the proteome.</title>
        <authorList>
            <person name="Vanderperre B."/>
            <person name="Lucier J.-F."/>
            <person name="Motard J."/>
            <person name="Tremblay G."/>
            <person name="Vanderperre S."/>
            <person name="Wisztorski M."/>
            <person name="Salzet M."/>
            <person name="Boisvert F.-M."/>
            <person name="Roucou X."/>
        </authorList>
    </citation>
    <scope>NUCLEOTIDE SEQUENCE</scope>
</reference>
<organism evidence="1">
    <name type="scientific">Homo sapiens</name>
    <name type="common">Human</name>
    <dbReference type="NCBI Taxonomy" id="9606"/>
    <lineage>
        <taxon>Eukaryota</taxon>
        <taxon>Metazoa</taxon>
        <taxon>Chordata</taxon>
        <taxon>Craniata</taxon>
        <taxon>Vertebrata</taxon>
        <taxon>Euteleostomi</taxon>
        <taxon>Mammalia</taxon>
        <taxon>Eutheria</taxon>
        <taxon>Euarchontoglires</taxon>
        <taxon>Primates</taxon>
        <taxon>Haplorrhini</taxon>
        <taxon>Catarrhini</taxon>
        <taxon>Hominidae</taxon>
        <taxon>Homo</taxon>
    </lineage>
</organism>
<gene>
    <name evidence="1" type="primary">USO1</name>
</gene>